<dbReference type="Proteomes" id="UP000268727">
    <property type="component" value="Unassembled WGS sequence"/>
</dbReference>
<evidence type="ECO:0000313" key="1">
    <source>
        <dbReference type="EMBL" id="ROP34889.1"/>
    </source>
</evidence>
<protein>
    <recommendedName>
        <fullName evidence="3">Serine/threonine protein phosphatase</fullName>
    </recommendedName>
</protein>
<proteinExistence type="predicted"/>
<accession>A0A3N1GXL0</accession>
<reference evidence="1 2" key="1">
    <citation type="submission" date="2018-11" db="EMBL/GenBank/DDBJ databases">
        <title>Sequencing the genomes of 1000 actinobacteria strains.</title>
        <authorList>
            <person name="Klenk H.-P."/>
        </authorList>
    </citation>
    <scope>NUCLEOTIDE SEQUENCE [LARGE SCALE GENOMIC DNA]</scope>
    <source>
        <strain evidence="1 2">DSM 44231</strain>
    </source>
</reference>
<dbReference type="AlphaFoldDB" id="A0A3N1GXL0"/>
<dbReference type="EMBL" id="RJKM01000001">
    <property type="protein sequence ID" value="ROP34889.1"/>
    <property type="molecule type" value="Genomic_DNA"/>
</dbReference>
<gene>
    <name evidence="1" type="ORF">EDD40_0094</name>
</gene>
<comment type="caution">
    <text evidence="1">The sequence shown here is derived from an EMBL/GenBank/DDBJ whole genome shotgun (WGS) entry which is preliminary data.</text>
</comment>
<name>A0A3N1GXL0_9PSEU</name>
<dbReference type="InterPro" id="IPR011009">
    <property type="entry name" value="Kinase-like_dom_sf"/>
</dbReference>
<organism evidence="1 2">
    <name type="scientific">Saccharothrix texasensis</name>
    <dbReference type="NCBI Taxonomy" id="103734"/>
    <lineage>
        <taxon>Bacteria</taxon>
        <taxon>Bacillati</taxon>
        <taxon>Actinomycetota</taxon>
        <taxon>Actinomycetes</taxon>
        <taxon>Pseudonocardiales</taxon>
        <taxon>Pseudonocardiaceae</taxon>
        <taxon>Saccharothrix</taxon>
    </lineage>
</organism>
<sequence length="347" mass="37790">MAGRLRDDRDVTTTRHERLSTRLSSLGDRDLAALVGTHGTVGLGGGAAVVDVDGTPVFVKRVPLTDRELARPHSTANLFDLPVSCQYGIGGPSFNAWRELAANRVVTEAVRAGGTAAFPLLHHWRVLPGRAPVPAEHADVDEVVAKVGGHPAVRARLDALAAASHSLVLFSEYVPHPVEGWLSEDPASKAEEVERQFARIVAFLRDRELLHMDAHLGNMRTDGERIHLTDFGLVTSPRFELSAAEREFVRRNARHDADYAAMRLVNWLVTDVCGVGVPPGGVPTARNDYVRRCAAGDIPDDVPPAVAGVLARHAPAAARLNGFYWRLFDGEVHAEYPEAHGERIPRR</sequence>
<dbReference type="SUPFAM" id="SSF56112">
    <property type="entry name" value="Protein kinase-like (PK-like)"/>
    <property type="match status" value="1"/>
</dbReference>
<keyword evidence="2" id="KW-1185">Reference proteome</keyword>
<evidence type="ECO:0000313" key="2">
    <source>
        <dbReference type="Proteomes" id="UP000268727"/>
    </source>
</evidence>
<evidence type="ECO:0008006" key="3">
    <source>
        <dbReference type="Google" id="ProtNLM"/>
    </source>
</evidence>